<protein>
    <submittedName>
        <fullName evidence="3">J domain-containing protein</fullName>
    </submittedName>
</protein>
<gene>
    <name evidence="3" type="ORF">LVJ94_46280</name>
</gene>
<evidence type="ECO:0000313" key="4">
    <source>
        <dbReference type="Proteomes" id="UP001374803"/>
    </source>
</evidence>
<feature type="compositionally biased region" description="Pro residues" evidence="1">
    <location>
        <begin position="399"/>
        <end position="415"/>
    </location>
</feature>
<feature type="region of interest" description="Disordered" evidence="1">
    <location>
        <begin position="272"/>
        <end position="379"/>
    </location>
</feature>
<dbReference type="PROSITE" id="PS50076">
    <property type="entry name" value="DNAJ_2"/>
    <property type="match status" value="1"/>
</dbReference>
<feature type="region of interest" description="Disordered" evidence="1">
    <location>
        <begin position="392"/>
        <end position="445"/>
    </location>
</feature>
<dbReference type="SUPFAM" id="SSF46565">
    <property type="entry name" value="Chaperone J-domain"/>
    <property type="match status" value="1"/>
</dbReference>
<organism evidence="3 4">
    <name type="scientific">Pendulispora rubella</name>
    <dbReference type="NCBI Taxonomy" id="2741070"/>
    <lineage>
        <taxon>Bacteria</taxon>
        <taxon>Pseudomonadati</taxon>
        <taxon>Myxococcota</taxon>
        <taxon>Myxococcia</taxon>
        <taxon>Myxococcales</taxon>
        <taxon>Sorangiineae</taxon>
        <taxon>Pendulisporaceae</taxon>
        <taxon>Pendulispora</taxon>
    </lineage>
</organism>
<feature type="compositionally biased region" description="Low complexity" evidence="1">
    <location>
        <begin position="151"/>
        <end position="163"/>
    </location>
</feature>
<dbReference type="RefSeq" id="WP_394833937.1">
    <property type="nucleotide sequence ID" value="NZ_CP089929.1"/>
</dbReference>
<accession>A0ABZ2L033</accession>
<proteinExistence type="predicted"/>
<feature type="compositionally biased region" description="Pro residues" evidence="1">
    <location>
        <begin position="174"/>
        <end position="188"/>
    </location>
</feature>
<dbReference type="EMBL" id="CP089983">
    <property type="protein sequence ID" value="WXB04299.1"/>
    <property type="molecule type" value="Genomic_DNA"/>
</dbReference>
<evidence type="ECO:0000313" key="3">
    <source>
        <dbReference type="EMBL" id="WXB04299.1"/>
    </source>
</evidence>
<dbReference type="CDD" id="cd06257">
    <property type="entry name" value="DnaJ"/>
    <property type="match status" value="1"/>
</dbReference>
<feature type="compositionally biased region" description="Pro residues" evidence="1">
    <location>
        <begin position="425"/>
        <end position="445"/>
    </location>
</feature>
<keyword evidence="4" id="KW-1185">Reference proteome</keyword>
<feature type="compositionally biased region" description="Pro residues" evidence="1">
    <location>
        <begin position="364"/>
        <end position="375"/>
    </location>
</feature>
<dbReference type="InterPro" id="IPR036869">
    <property type="entry name" value="J_dom_sf"/>
</dbReference>
<dbReference type="Gene3D" id="1.10.287.110">
    <property type="entry name" value="DnaJ domain"/>
    <property type="match status" value="1"/>
</dbReference>
<sequence>MSLGSVRPQDAEKPRVSKATVFVSDPSVEAERISQALRNDGYMVVDVPLAMLVARVAVQRPRVVLVDADADGALETVARMRELPDGESIDVLYIGRAPLEAAYDSPSHAQSFVARPVDVAALVKKVDSLRQRAMEMSAELSAHVPSGPHQVAPAASELSAVAEVSRESRESRELPPPSSRRSSPPPPSNRSFAILPPPSMRAERPSQPPASMGSLASLSSLSSLSSMASMPSNVPLAGFSARNALVAQRLASLQGPLSNELAQLLAEAEERVGGAQVNAHESSPPSPDEEIEAVLPEEILAALDEPLVDSEGERDLGESNEGPPARATTSGGAKHTTGAEGRDRTYPAVPPPAPSVRPADAPTQPAPPEGPPRTPPMFGRALASDAIVDALSPSHETPTTPPPQDARTAPPPPQPTTGAQTLAPAAPPAIPPMAIPPPPPTPIPRLVNAPPPPVPSVLGESDAPLVLARAIASRVTGTLCFESKDGVRRAVLREGDIVTCASGVDDESLIAYLVARGDLPREKVSQLAGRFATFGRHAGAALVAQGYLRQDQLWPVLRGHAEWILGRALLIKEGTSLIEPEPPGRLRGEPSVFGGSTGAEVIVEVLRRVVAPEDALQRMGGVHSRIAEGPKPQLLTECALGPAELAILEQGRGLSIEAALATHADTDMGSVLYALSLLGVIHVARSIKSGPQSGAWGIRAGADHASPAEVDALDVDAVRARVRTRMQLVDEGDYFAILGVPRNATGYEVRRAFLELRRTFEPARLLTPRLLDLAPDVRKIVEVLEEAYEILRDSARRERYRRAIDGLPDN</sequence>
<dbReference type="InterPro" id="IPR025497">
    <property type="entry name" value="PatA-like_N"/>
</dbReference>
<dbReference type="Pfam" id="PF14332">
    <property type="entry name" value="DUF4388"/>
    <property type="match status" value="1"/>
</dbReference>
<dbReference type="InterPro" id="IPR001623">
    <property type="entry name" value="DnaJ_domain"/>
</dbReference>
<dbReference type="Proteomes" id="UP001374803">
    <property type="component" value="Chromosome"/>
</dbReference>
<evidence type="ECO:0000256" key="1">
    <source>
        <dbReference type="SAM" id="MobiDB-lite"/>
    </source>
</evidence>
<feature type="domain" description="J" evidence="2">
    <location>
        <begin position="733"/>
        <end position="804"/>
    </location>
</feature>
<name>A0ABZ2L033_9BACT</name>
<evidence type="ECO:0000259" key="2">
    <source>
        <dbReference type="PROSITE" id="PS50076"/>
    </source>
</evidence>
<reference evidence="3" key="1">
    <citation type="submission" date="2021-12" db="EMBL/GenBank/DDBJ databases">
        <title>Discovery of the Pendulisporaceae a myxobacterial family with distinct sporulation behavior and unique specialized metabolism.</title>
        <authorList>
            <person name="Garcia R."/>
            <person name="Popoff A."/>
            <person name="Bader C.D."/>
            <person name="Loehr J."/>
            <person name="Walesch S."/>
            <person name="Walt C."/>
            <person name="Boldt J."/>
            <person name="Bunk B."/>
            <person name="Haeckl F.J.F.P.J."/>
            <person name="Gunesch A.P."/>
            <person name="Birkelbach J."/>
            <person name="Nuebel U."/>
            <person name="Pietschmann T."/>
            <person name="Bach T."/>
            <person name="Mueller R."/>
        </authorList>
    </citation>
    <scope>NUCLEOTIDE SEQUENCE</scope>
    <source>
        <strain evidence="3">MSr11367</strain>
    </source>
</reference>
<feature type="compositionally biased region" description="Basic and acidic residues" evidence="1">
    <location>
        <begin position="164"/>
        <end position="173"/>
    </location>
</feature>
<feature type="region of interest" description="Disordered" evidence="1">
    <location>
        <begin position="140"/>
        <end position="216"/>
    </location>
</feature>